<gene>
    <name evidence="1" type="ORF">NCTC12120_06796</name>
</gene>
<dbReference type="Proteomes" id="UP000251197">
    <property type="component" value="Unassembled WGS sequence"/>
</dbReference>
<dbReference type="AlphaFoldDB" id="A0A2X3JCH9"/>
<sequence length="91" mass="9751">MATGYYLRVGDRTTCGGKILTGDPTVIWYDANAAREGDLVSCGKNPGVTYKILGGTDSFMDETQRLAGTLDSISSCPCKARFTLSIPDCYV</sequence>
<reference evidence="1 2" key="1">
    <citation type="submission" date="2018-06" db="EMBL/GenBank/DDBJ databases">
        <authorList>
            <consortium name="Pathogen Informatics"/>
            <person name="Doyle S."/>
        </authorList>
    </citation>
    <scope>NUCLEOTIDE SEQUENCE [LARGE SCALE GENOMIC DNA]</scope>
    <source>
        <strain evidence="1 2">NCTC12120</strain>
    </source>
</reference>
<dbReference type="Pfam" id="PF05488">
    <property type="entry name" value="PAAR_motif"/>
    <property type="match status" value="1"/>
</dbReference>
<accession>A0A2X3JCH9</accession>
<evidence type="ECO:0000313" key="2">
    <source>
        <dbReference type="Proteomes" id="UP000251197"/>
    </source>
</evidence>
<evidence type="ECO:0000313" key="1">
    <source>
        <dbReference type="EMBL" id="SQC93681.1"/>
    </source>
</evidence>
<dbReference type="EMBL" id="UAVU01000011">
    <property type="protein sequence ID" value="SQC93681.1"/>
    <property type="molecule type" value="Genomic_DNA"/>
</dbReference>
<protein>
    <submittedName>
        <fullName evidence="1">Pyocin large subunit</fullName>
    </submittedName>
</protein>
<dbReference type="CDD" id="cd14744">
    <property type="entry name" value="PAAR_CT_2"/>
    <property type="match status" value="1"/>
</dbReference>
<name>A0A2X3JCH9_9ENTR</name>
<dbReference type="InterPro" id="IPR008727">
    <property type="entry name" value="PAAR_motif"/>
</dbReference>
<proteinExistence type="predicted"/>
<organism evidence="1 2">
    <name type="scientific">Cedecea neteri</name>
    <dbReference type="NCBI Taxonomy" id="158822"/>
    <lineage>
        <taxon>Bacteria</taxon>
        <taxon>Pseudomonadati</taxon>
        <taxon>Pseudomonadota</taxon>
        <taxon>Gammaproteobacteria</taxon>
        <taxon>Enterobacterales</taxon>
        <taxon>Enterobacteriaceae</taxon>
        <taxon>Cedecea</taxon>
    </lineage>
</organism>
<dbReference type="RefSeq" id="WP_425430207.1">
    <property type="nucleotide sequence ID" value="NZ_CP023525.1"/>
</dbReference>